<dbReference type="Proteomes" id="UP000298652">
    <property type="component" value="Chromosome 4"/>
</dbReference>
<dbReference type="EMBL" id="CM016555">
    <property type="protein sequence ID" value="TKW20997.1"/>
    <property type="molecule type" value="Genomic_DNA"/>
</dbReference>
<proteinExistence type="predicted"/>
<organism evidence="2 3">
    <name type="scientific">Setaria viridis</name>
    <name type="common">Green bristlegrass</name>
    <name type="synonym">Setaria italica subsp. viridis</name>
    <dbReference type="NCBI Taxonomy" id="4556"/>
    <lineage>
        <taxon>Eukaryota</taxon>
        <taxon>Viridiplantae</taxon>
        <taxon>Streptophyta</taxon>
        <taxon>Embryophyta</taxon>
        <taxon>Tracheophyta</taxon>
        <taxon>Spermatophyta</taxon>
        <taxon>Magnoliopsida</taxon>
        <taxon>Liliopsida</taxon>
        <taxon>Poales</taxon>
        <taxon>Poaceae</taxon>
        <taxon>PACMAD clade</taxon>
        <taxon>Panicoideae</taxon>
        <taxon>Panicodae</taxon>
        <taxon>Paniceae</taxon>
        <taxon>Cenchrinae</taxon>
        <taxon>Setaria</taxon>
    </lineage>
</organism>
<reference evidence="2" key="1">
    <citation type="submission" date="2019-03" db="EMBL/GenBank/DDBJ databases">
        <title>WGS assembly of Setaria viridis.</title>
        <authorList>
            <person name="Huang P."/>
            <person name="Jenkins J."/>
            <person name="Grimwood J."/>
            <person name="Barry K."/>
            <person name="Healey A."/>
            <person name="Mamidi S."/>
            <person name="Sreedasyam A."/>
            <person name="Shu S."/>
            <person name="Feldman M."/>
            <person name="Wu J."/>
            <person name="Yu Y."/>
            <person name="Chen C."/>
            <person name="Johnson J."/>
            <person name="Rokhsar D."/>
            <person name="Baxter I."/>
            <person name="Schmutz J."/>
            <person name="Brutnell T."/>
            <person name="Kellogg E."/>
        </authorList>
    </citation>
    <scope>NUCLEOTIDE SEQUENCE [LARGE SCALE GENOMIC DNA]</scope>
</reference>
<gene>
    <name evidence="2" type="ORF">SEVIR_4G190800v2</name>
</gene>
<protein>
    <recommendedName>
        <fullName evidence="4">DUF4283 domain-containing protein</fullName>
    </recommendedName>
</protein>
<feature type="region of interest" description="Disordered" evidence="1">
    <location>
        <begin position="1"/>
        <end position="21"/>
    </location>
</feature>
<dbReference type="InterPro" id="IPR040256">
    <property type="entry name" value="At4g02000-like"/>
</dbReference>
<dbReference type="AlphaFoldDB" id="A0A4U6VAP5"/>
<evidence type="ECO:0000256" key="1">
    <source>
        <dbReference type="SAM" id="MobiDB-lite"/>
    </source>
</evidence>
<dbReference type="OMA" id="ILHIQMI"/>
<evidence type="ECO:0000313" key="3">
    <source>
        <dbReference type="Proteomes" id="UP000298652"/>
    </source>
</evidence>
<accession>A0A4U6VAP5</accession>
<dbReference type="Gramene" id="TKW20997">
    <property type="protein sequence ID" value="TKW20997"/>
    <property type="gene ID" value="SEVIR_4G190800v2"/>
</dbReference>
<dbReference type="PANTHER" id="PTHR31286">
    <property type="entry name" value="GLYCINE-RICH CELL WALL STRUCTURAL PROTEIN 1.8-LIKE"/>
    <property type="match status" value="1"/>
</dbReference>
<keyword evidence="3" id="KW-1185">Reference proteome</keyword>
<evidence type="ECO:0008006" key="4">
    <source>
        <dbReference type="Google" id="ProtNLM"/>
    </source>
</evidence>
<sequence>MAATGRSGTRPGPAGSGNGDGVAEILERLNLTRHEEVVAAFSDDEEEITRGDAEWAIIGKVLSPSVLHITTIRSAMKSALGNPFGLKMRSVGDKPENLFIAEFGGLQDKNRALDGSPWMLWVRILNLPFGWMNEKRGLRAAALIGDVIKLDVDEDGKATGAFLRARVAVEIDTLRRLG</sequence>
<name>A0A4U6VAP5_SETVI</name>
<dbReference type="PANTHER" id="PTHR31286:SF166">
    <property type="entry name" value="OS01G0177800 PROTEIN"/>
    <property type="match status" value="1"/>
</dbReference>
<evidence type="ECO:0000313" key="2">
    <source>
        <dbReference type="EMBL" id="TKW20997.1"/>
    </source>
</evidence>